<feature type="region of interest" description="Disordered" evidence="1">
    <location>
        <begin position="228"/>
        <end position="558"/>
    </location>
</feature>
<feature type="compositionally biased region" description="Low complexity" evidence="1">
    <location>
        <begin position="409"/>
        <end position="424"/>
    </location>
</feature>
<feature type="region of interest" description="Disordered" evidence="1">
    <location>
        <begin position="1218"/>
        <end position="1259"/>
    </location>
</feature>
<feature type="region of interest" description="Disordered" evidence="1">
    <location>
        <begin position="1834"/>
        <end position="1854"/>
    </location>
</feature>
<feature type="compositionally biased region" description="Low complexity" evidence="1">
    <location>
        <begin position="137"/>
        <end position="151"/>
    </location>
</feature>
<feature type="region of interest" description="Disordered" evidence="1">
    <location>
        <begin position="2870"/>
        <end position="3029"/>
    </location>
</feature>
<feature type="region of interest" description="Disordered" evidence="1">
    <location>
        <begin position="3553"/>
        <end position="3660"/>
    </location>
</feature>
<feature type="compositionally biased region" description="Basic and acidic residues" evidence="1">
    <location>
        <begin position="3098"/>
        <end position="3109"/>
    </location>
</feature>
<feature type="region of interest" description="Disordered" evidence="1">
    <location>
        <begin position="4772"/>
        <end position="4813"/>
    </location>
</feature>
<evidence type="ECO:0000313" key="3">
    <source>
        <dbReference type="Proteomes" id="UP000284452"/>
    </source>
</evidence>
<feature type="region of interest" description="Disordered" evidence="1">
    <location>
        <begin position="1346"/>
        <end position="1370"/>
    </location>
</feature>
<feature type="compositionally biased region" description="Basic and acidic residues" evidence="1">
    <location>
        <begin position="324"/>
        <end position="340"/>
    </location>
</feature>
<feature type="compositionally biased region" description="Basic and acidic residues" evidence="1">
    <location>
        <begin position="4615"/>
        <end position="4639"/>
    </location>
</feature>
<feature type="region of interest" description="Disordered" evidence="1">
    <location>
        <begin position="2506"/>
        <end position="2537"/>
    </location>
</feature>
<feature type="compositionally biased region" description="Basic and acidic residues" evidence="1">
    <location>
        <begin position="904"/>
        <end position="918"/>
    </location>
</feature>
<gene>
    <name evidence="2" type="ORF">TGCAST_253870</name>
</gene>
<feature type="compositionally biased region" description="Polar residues" evidence="1">
    <location>
        <begin position="2924"/>
        <end position="2935"/>
    </location>
</feature>
<protein>
    <submittedName>
        <fullName evidence="2">Uncharacterized protein</fullName>
    </submittedName>
</protein>
<feature type="compositionally biased region" description="Low complexity" evidence="1">
    <location>
        <begin position="4472"/>
        <end position="4486"/>
    </location>
</feature>
<feature type="region of interest" description="Disordered" evidence="1">
    <location>
        <begin position="42"/>
        <end position="75"/>
    </location>
</feature>
<dbReference type="Proteomes" id="UP000284452">
    <property type="component" value="Unassembled WGS sequence"/>
</dbReference>
<feature type="compositionally biased region" description="Basic and acidic residues" evidence="1">
    <location>
        <begin position="2279"/>
        <end position="2314"/>
    </location>
</feature>
<comment type="caution">
    <text evidence="2">The sequence shown here is derived from an EMBL/GenBank/DDBJ whole genome shotgun (WGS) entry which is preliminary data.</text>
</comment>
<feature type="region of interest" description="Disordered" evidence="1">
    <location>
        <begin position="3795"/>
        <end position="3819"/>
    </location>
</feature>
<feature type="compositionally biased region" description="Basic and acidic residues" evidence="1">
    <location>
        <begin position="523"/>
        <end position="540"/>
    </location>
</feature>
<feature type="compositionally biased region" description="Polar residues" evidence="1">
    <location>
        <begin position="314"/>
        <end position="323"/>
    </location>
</feature>
<feature type="compositionally biased region" description="Basic and acidic residues" evidence="1">
    <location>
        <begin position="4690"/>
        <end position="4702"/>
    </location>
</feature>
<feature type="region of interest" description="Disordered" evidence="1">
    <location>
        <begin position="1041"/>
        <end position="1065"/>
    </location>
</feature>
<feature type="compositionally biased region" description="Basic and acidic residues" evidence="1">
    <location>
        <begin position="2888"/>
        <end position="2923"/>
    </location>
</feature>
<feature type="region of interest" description="Disordered" evidence="1">
    <location>
        <begin position="3262"/>
        <end position="3295"/>
    </location>
</feature>
<accession>A0A3R8AZY9</accession>
<feature type="compositionally biased region" description="Basic and acidic residues" evidence="1">
    <location>
        <begin position="854"/>
        <end position="884"/>
    </location>
</feature>
<organism evidence="2 3">
    <name type="scientific">Toxoplasma gondii CAST</name>
    <dbReference type="NCBI Taxonomy" id="943122"/>
    <lineage>
        <taxon>Eukaryota</taxon>
        <taxon>Sar</taxon>
        <taxon>Alveolata</taxon>
        <taxon>Apicomplexa</taxon>
        <taxon>Conoidasida</taxon>
        <taxon>Coccidia</taxon>
        <taxon>Eucoccidiorida</taxon>
        <taxon>Eimeriorina</taxon>
        <taxon>Sarcocystidae</taxon>
        <taxon>Toxoplasma</taxon>
    </lineage>
</organism>
<feature type="compositionally biased region" description="Acidic residues" evidence="1">
    <location>
        <begin position="541"/>
        <end position="558"/>
    </location>
</feature>
<feature type="compositionally biased region" description="Basic residues" evidence="1">
    <location>
        <begin position="513"/>
        <end position="522"/>
    </location>
</feature>
<feature type="region of interest" description="Disordered" evidence="1">
    <location>
        <begin position="3687"/>
        <end position="3720"/>
    </location>
</feature>
<feature type="compositionally biased region" description="Basic and acidic residues" evidence="1">
    <location>
        <begin position="4184"/>
        <end position="4201"/>
    </location>
</feature>
<feature type="region of interest" description="Disordered" evidence="1">
    <location>
        <begin position="854"/>
        <end position="1020"/>
    </location>
</feature>
<feature type="region of interest" description="Disordered" evidence="1">
    <location>
        <begin position="1"/>
        <end position="25"/>
    </location>
</feature>
<feature type="compositionally biased region" description="Basic and acidic residues" evidence="1">
    <location>
        <begin position="3178"/>
        <end position="3189"/>
    </location>
</feature>
<feature type="compositionally biased region" description="Basic and acidic residues" evidence="1">
    <location>
        <begin position="934"/>
        <end position="944"/>
    </location>
</feature>
<name>A0A3R8AZY9_TOXGO</name>
<feature type="compositionally biased region" description="Basic and acidic residues" evidence="1">
    <location>
        <begin position="3117"/>
        <end position="3141"/>
    </location>
</feature>
<feature type="compositionally biased region" description="Acidic residues" evidence="1">
    <location>
        <begin position="4703"/>
        <end position="4717"/>
    </location>
</feature>
<feature type="compositionally biased region" description="Polar residues" evidence="1">
    <location>
        <begin position="46"/>
        <end position="75"/>
    </location>
</feature>
<feature type="region of interest" description="Disordered" evidence="1">
    <location>
        <begin position="1695"/>
        <end position="1717"/>
    </location>
</feature>
<feature type="compositionally biased region" description="Basic and acidic residues" evidence="1">
    <location>
        <begin position="1218"/>
        <end position="1242"/>
    </location>
</feature>
<feature type="region of interest" description="Disordered" evidence="1">
    <location>
        <begin position="1978"/>
        <end position="2018"/>
    </location>
</feature>
<feature type="region of interest" description="Disordered" evidence="1">
    <location>
        <begin position="4562"/>
        <end position="4720"/>
    </location>
</feature>
<feature type="compositionally biased region" description="Basic and acidic residues" evidence="1">
    <location>
        <begin position="246"/>
        <end position="255"/>
    </location>
</feature>
<feature type="region of interest" description="Disordered" evidence="1">
    <location>
        <begin position="3097"/>
        <end position="3191"/>
    </location>
</feature>
<feature type="region of interest" description="Disordered" evidence="1">
    <location>
        <begin position="2279"/>
        <end position="2325"/>
    </location>
</feature>
<feature type="compositionally biased region" description="Acidic residues" evidence="1">
    <location>
        <begin position="3225"/>
        <end position="3238"/>
    </location>
</feature>
<feature type="compositionally biased region" description="Polar residues" evidence="1">
    <location>
        <begin position="1244"/>
        <end position="1256"/>
    </location>
</feature>
<feature type="compositionally biased region" description="Low complexity" evidence="1">
    <location>
        <begin position="886"/>
        <end position="898"/>
    </location>
</feature>
<feature type="region of interest" description="Disordered" evidence="1">
    <location>
        <begin position="4340"/>
        <end position="4493"/>
    </location>
</feature>
<evidence type="ECO:0000313" key="2">
    <source>
        <dbReference type="EMBL" id="RQX68638.1"/>
    </source>
</evidence>
<feature type="compositionally biased region" description="Basic and acidic residues" evidence="1">
    <location>
        <begin position="951"/>
        <end position="1020"/>
    </location>
</feature>
<feature type="compositionally biased region" description="Low complexity" evidence="1">
    <location>
        <begin position="236"/>
        <end position="245"/>
    </location>
</feature>
<feature type="compositionally biased region" description="Basic and acidic residues" evidence="1">
    <location>
        <begin position="4774"/>
        <end position="4786"/>
    </location>
</feature>
<sequence length="4853" mass="525169">MEVRGASGTAACRASSARQDLDEVPSLKRRRISSVCSLVSPRDALDSSSKNGSRSRGESFASQSLLCPSPTTSSGALASVERTEVLLQTPSRDRTSLATAFCICSGDGRTSPSMAKAPAVNALGLCRAAVPFQSSPSTSSASSPLASSPPSHVCSSLVTRTEPAASAAASHTRHRGRDSGPWPPAGSAASQARLTTPGEKTLTSPSDRKQLPAFSALSSSAHFPAFFLGRGGSSPRGGRSASPLSRRPDNGERKGLSALGGKNPCRDHGTKEARRERTCREKDEMTLHRDTSSLDDMEEEAQRSSSRLRRQQQTKGAHTMSTNAREERPAAAFNAKHETADGGGEDQGNEREEDSENDERDSRRGCVCDRASADGERRPEAEAMAKKGRYRDRVEERERRRESREQRRSFLSPSHSASVSSASSETEREKWRTSRRREINRCSSSVALSSSSPSGLEEEVGSEEEDSEYFLLPLQQREEEVRDAKRRRSRQQLRSVSHTREEAESASSYYSSRSRRRRRRRGREQMEDKSLGDSEQGSREESEDTSADEESEESTCIEYDAEDWTSSSDWEVDAMDRSRLLRRFRRYISSASTHGSLDPDDLSVSSAAMRQAFARRLSCSDRDSALSFSYMDWRRKRPACMSCRTTRSPSLYLLSEGLVASCDFARSRKAPAALWRESGEAGEEEATRLRRWKAERAGRREGGREPKRRRDRDSHSDRLSSSSPHSADSASDNDAWASLSSRGRASQQRRREWRGSEKVGDRGRRHGGCGEEGHSSSSGSTEEESEAERGRGNGFRRSLNEEWSTEEGENSESGGAREGPERESEGCEEEEVVYCEVTSCEGTLSRFGRAARAREIDGARADPEGKHTRAGSGDRKEDMPDFDRNASGLASSYGSSGSILRRASAKDAARAQERREADSEADDTDEATLSHGYEVARGEAERVPEASASAEGRREGEATHKRLLERPSDKDRKDRRREAEADLRGERGGRPRSRRGGERGGEHGESERARESEGRQIDQHADLVPLDAYRRRGRAFTKWHKRTEPPPVAGREARRYRALSPRQERRRRHRLMAAANRLIALASGAFEGKDLPENLSQRQTVFEGSPRGQLDQMAFLEASRWLEEVENLHHCEDMTVIFQAVVFHPHLSERVVAALAVWSVAWLLPSPLPFSAVPAAETPRGPFNFGAVLALLLPSFYSPASLSSSPCSLHPARRAAQELKRGREPKNVDAEQVERNGERGEAETPSQPQVTRTTWSGPPPAANCRLRSMRCMLQAFLFSRPSFAVVFLAYFADCLDDQHSSHKTGSSSSVASSPVSSPVSPFASPSALFRPAVAPLSSSLWTASSCVSSGSAGTPRRGPAEARRRGGGGAEAGRKRVAAFLASVAGEGVASGKSGMTVGVCPQDFLLFFSKNEEREKKENALALKRIEGQDSPFILSSLSALSSPASVPSVSSLPPQGSWRGREAVEKTGAGANVGKPTLTNNEATQASEHLTDTNVVEEKCSCVTSATNTESPGRVERTIASSVLSDVHINSPSVHLSMARSRFLESVEAEAEARAARLLLRLQLSRVFQETLWNAPLLRAFLLNLALGFLLRCSRCSSNCLSSGHSTSPSVSSFPHLPCWLCLQGQCGGPVALCASRRRLLGPFFLLLDSPARVWNFYISGLARSASEPSLESARSLLVSKNGDETIGRENEASAANAEKARTAAEAPCGGGVPDGMPPSWKESGSGMRSSFSGVCSPSLRSVLVCVSLACEQPASSFRHRDARCASPSTVAPAPCLESPDSSLFEYLGAFADPENVARVLDAVFLHLGVSLLWLLSVQGCLVSLSKLHHPSPSSSPPGTSSPSRPPASVSVSPPLSPSLCLLSSSRPVVRELRSLALAVMEWMRHVASARQHAVLTSLHSRASSLLASPCGPSRLSISPLASSGFSLLSLAAPLAASAGDALLQAPAPRLCAFCATFPPSCVGPCSAKLAAPLAGEVPKEKRETSPSDREAKEQPHKSGETQGEGLGEEPSDAHGRLDEMRQAAEKRAGRDSLKILWDLFVGQETRRPAQGETFDNEQQDKISTAKRSAACAASSPPAGDAVAIDSGASRFSSVSSGEKEEDLLHLIFGALTGGPSSVCLSSSSPFPQPSPLSDSCVSPHSFSSPALFATSVANGFVGLDSLVSRLAPATRVESGGGQRGEDVASETVSPLEIPVQPPCLSNTSPRWLASALSSLSLPSASASPGYALLSIFLRSAAVGIYTRLGKLERLLRFSADFTKSAHHILLHAACLRKRSNGEAGKKPGDSRGDSERETATRCPERRGRDRAKESDEGIGSGAPSSRPQLLRVRGCTCLAYGVEAIGDVCFSRFPSNACSSVSAASSRCLPSLSLAPSSMATGCGPFASGCLPSFSSADIASLVSLSLPLPLALHTCAAAALAAPSSVSLAFMCISLPCSPNASPSTAAPRPSSALSTAACSPSDCSRSSAYAASPRPPFLLRGREGDAECETMLDACLLTPFLQGSEETPGRAGAGWTEPKQGEIAETASQRRDRDADDARPALRILPSVPFLRLCISHMLLRLLPDAHPRPATLSTPLVSMSPRSPFSSCCSSSLHPSSLFMGDGDWQSSPSQSQETYPGQIPSVLPAPVSLLPRCDHLVYANLYDALAAEDSPCGPQRRPKTSVPADFSTSASSVSHVHCGVSPVPAAHPLAQAARVVFPSASAKGTLLSLHPASTSRSPASLAVSSLPLSSSPAAALWLPSTCCYALFSRLLWREISSEDNLLLEVGSWLYPDEKNEDWDIFLSPALVAPPPSAGLSKASPPVSSRRADSETLGRSLGPCGQHASGGAREPLQGSQVAVLSAKEIYLYRSELLQALAVTLAFPLLLPPRKGRERRDGPRLRVPGRRPGEARGRSKKAGRDWKRSGRTESRGKPRREARGTEATDSGSGVSSAEGQKFGGYRVSMRFYAPQNGTRDPGREPRQRESPQDEDGPRERQGLPTRLRDPDDVELGPLMSSLATEQGESRVEGHHTRKGLTCPHGKRRDQQSRTRLRALTAFSVETHQGPPPPLTSPAFLLRLCRFTAFRVLSAFLEKRDREAYVETLERAMHEVVCGESRLTEGEKAHGAPDEAGSEQSEPRTADAQKESEDEREEPGDKGDESDQSNARAGREKDKKRRHDLHFGVADTARKKSCATEGKADRTGERRPYGENARVGFDDECVHLSRAEECYRRRGSRLCERIEEASESSADEDLDSEAGEGRAESKARMRFTASCGRREQRRQATCRSVVPFPSLNGDGRRRDKTDPTGSRRFASSGCSVHLDERLLRANFFSLPLPSRAFFSLESDPRDDESERLPPTRNDPCGVFSPFCLGRDRLAIEMLLESPIPVSSSPSRPPPASPSLASSSNTLDHHRSGSPCSQSSSSLRSPVPSLFSSGSPSLTSSAASAASSPCRGTASSASASFLERLEEGGKRVEKGPVSQPPSGRAPAPSSDVPLWPVESLQAHGLQSCLSLLDALRTVGASLSSSPPAASAFAALPGGPKAWRSFFACTVDRLLEDLLFVLLPGNANRVAPAGGPEALGCPFPRAREWGDEEEGGAFSSQETCTGRSERQARASRAATRRDAESTKSLREAEEQDRQRRKPLVSCLDRRSGGRSQRYRGDYSDSCDEQEDWAQEATERRHESAFHDFRSHSPRRHADRFMAQDVEFSDTSSEPRSPPPLSSPDHEASSRPRNALSSSSPRSALFSAAVLRLNRVTHPLFSSLVLHLLVRLLSSSSARRLPVFFSRLAARLALWPAPPLLRSLLEERRKEARKSRQHRECSQPVAEHAANAVREGTDDDGGREVLLLPARMAIALCRRCLGACEEEGLVLLPCVTPQMPVGAEKTNNTKMEGTTTGEDPMKFTLPQSDEDGWQTQMPNGILSSSASLSVASSSGAVTSARRFVGQGVCIVSWEEKEEHAAEKSLALLIDLLSGLRLALWAALECWKETVFHFFPMPFLQAPAASPLSESPAPPSQLSAFPSFHPGPLPRAGSSVLPGHRAAHSAAFSAFPFSDLSFSRWFAPSLSASHRSLSACTSALWGLRHGSEGGAPWVPSPQGKHGLHEQAETWRRGDTLEGSARHTGPTERCHSLLSVALELQEVFATLQLTLQNLSSAAVCFCLSRHTQARPEAEPKKNMNFTRLSAGKGQSEPEMVRCGWKERSRGEDCGRKNDREMSDAMDNRPPGSSDGNAIPVSRSCCEEENRLMANAKQEGGYTKMECGISVDKFRSSSLLPEQCGRAPEQVGKCGSEETNPQVVNVGTVAQDIRKQKKRLALLRTAEEFVRNSVQTTAFLDHISRTELLPLVTQFASVSIPRAECVGGTTTEDGVSSEGRELQEETTKKYKQANRNSDAEDEREVSDTLQNSPPVGLNVEGTHTSLGQGRHGASSGERGKHRGVDGTDARRMREMNKCQLPAREHSTEPDEGSTCRERGTESGDLEEDPEPGCCPQMSPCSSPLNSSQGSPSEPQLPKAETITAALEMEKHGEEFCRQGVSARLNKQASDIRARPTAWSAGDLLHSLTSRWTLEAKELARLRSLLAVGSQNDLSEEDNMGSDSGGSETSGRRARTFRSSVPVSAPFTTSTAAACEPQWQQENKDDGQTGRFLDFRQGREREERLTTRAVAASKGRNHDSSPAGFPEDERSHLFETKEGREGQSPFRPSSVSSFDLYGRREGRRRRDEAERDETEERESTEEEEFAHLMSELVDPTFTDPMSVVDEPPPWLSRLSETDSGIIGEATADYSSPAVFRTGFNRSEHSEETKREKPSLSGDSETARGHQLFSAPGEVPGGRDTRQRTLNLLRPRKIRPVWFSFINSLFNPGSVPSAFRRGEAK</sequence>
<feature type="compositionally biased region" description="Acidic residues" evidence="1">
    <location>
        <begin position="456"/>
        <end position="468"/>
    </location>
</feature>
<feature type="region of interest" description="Disordered" evidence="1">
    <location>
        <begin position="2794"/>
        <end position="2835"/>
    </location>
</feature>
<feature type="compositionally biased region" description="Basic and acidic residues" evidence="1">
    <location>
        <begin position="749"/>
        <end position="774"/>
    </location>
</feature>
<feature type="region of interest" description="Disordered" evidence="1">
    <location>
        <begin position="3450"/>
        <end position="3475"/>
    </location>
</feature>
<feature type="compositionally biased region" description="Acidic residues" evidence="1">
    <location>
        <begin position="3646"/>
        <end position="3655"/>
    </location>
</feature>
<feature type="compositionally biased region" description="Basic and acidic residues" evidence="1">
    <location>
        <begin position="4416"/>
        <end position="4455"/>
    </location>
</feature>
<feature type="compositionally biased region" description="Low complexity" evidence="1">
    <location>
        <begin position="443"/>
        <end position="455"/>
    </location>
</feature>
<feature type="compositionally biased region" description="Low complexity" evidence="1">
    <location>
        <begin position="719"/>
        <end position="746"/>
    </location>
</feature>
<proteinExistence type="predicted"/>
<feature type="region of interest" description="Disordered" evidence="1">
    <location>
        <begin position="4184"/>
        <end position="4214"/>
    </location>
</feature>
<feature type="compositionally biased region" description="Basic and acidic residues" evidence="1">
    <location>
        <begin position="3601"/>
        <end position="3619"/>
    </location>
</feature>
<feature type="region of interest" description="Disordered" evidence="1">
    <location>
        <begin position="137"/>
        <end position="207"/>
    </location>
</feature>
<feature type="region of interest" description="Disordered" evidence="1">
    <location>
        <begin position="3368"/>
        <end position="3435"/>
    </location>
</feature>
<feature type="compositionally biased region" description="Basic and acidic residues" evidence="1">
    <location>
        <begin position="685"/>
        <end position="705"/>
    </location>
</feature>
<dbReference type="EMBL" id="AHIV02001766">
    <property type="protein sequence ID" value="RQX68638.1"/>
    <property type="molecule type" value="Genomic_DNA"/>
</dbReference>
<dbReference type="VEuPathDB" id="ToxoDB:TGCAST_253870"/>
<feature type="compositionally biased region" description="Low complexity" evidence="1">
    <location>
        <begin position="3396"/>
        <end position="3432"/>
    </location>
</feature>
<feature type="compositionally biased region" description="Basic and acidic residues" evidence="1">
    <location>
        <begin position="4352"/>
        <end position="4362"/>
    </location>
</feature>
<feature type="compositionally biased region" description="Basic and acidic residues" evidence="1">
    <location>
        <begin position="425"/>
        <end position="440"/>
    </location>
</feature>
<feature type="compositionally biased region" description="Basic and acidic residues" evidence="1">
    <location>
        <begin position="264"/>
        <end position="292"/>
    </location>
</feature>
<feature type="compositionally biased region" description="Basic and acidic residues" evidence="1">
    <location>
        <begin position="360"/>
        <end position="408"/>
    </location>
</feature>
<feature type="compositionally biased region" description="Polar residues" evidence="1">
    <location>
        <begin position="4590"/>
        <end position="4605"/>
    </location>
</feature>
<feature type="compositionally biased region" description="Basic and acidic residues" evidence="1">
    <location>
        <begin position="2957"/>
        <end position="2987"/>
    </location>
</feature>
<feature type="compositionally biased region" description="Basic and acidic residues" evidence="1">
    <location>
        <begin position="4660"/>
        <end position="4674"/>
    </location>
</feature>
<feature type="region of interest" description="Disordered" evidence="1">
    <location>
        <begin position="685"/>
        <end position="832"/>
    </location>
</feature>
<reference evidence="2 3" key="1">
    <citation type="submission" date="2017-10" db="EMBL/GenBank/DDBJ databases">
        <authorList>
            <person name="Sibley D."/>
            <person name="Venepally P."/>
            <person name="Karamycheva S."/>
            <person name="Hadjithomas M."/>
            <person name="Khan A."/>
            <person name="Brunk B."/>
            <person name="Roos D."/>
            <person name="Caler E."/>
            <person name="Lorenzi H."/>
        </authorList>
    </citation>
    <scope>NUCLEOTIDE SEQUENCE [LARGE SCALE GENOMIC DNA]</scope>
    <source>
        <strain evidence="2 3">CAST</strain>
    </source>
</reference>
<evidence type="ECO:0000256" key="1">
    <source>
        <dbReference type="SAM" id="MobiDB-lite"/>
    </source>
</evidence>
<feature type="region of interest" description="Disordered" evidence="1">
    <location>
        <begin position="3222"/>
        <end position="3247"/>
    </location>
</feature>
<feature type="compositionally biased region" description="Basic and acidic residues" evidence="1">
    <location>
        <begin position="1980"/>
        <end position="2002"/>
    </location>
</feature>